<proteinExistence type="predicted"/>
<accession>A0ABZ2PHH8</accession>
<dbReference type="EMBL" id="CP147846">
    <property type="protein sequence ID" value="WXG67700.1"/>
    <property type="molecule type" value="Genomic_DNA"/>
</dbReference>
<sequence>MSAPSPRRRNRAAALSDRDIAVLRTLDSFRLATGEHVRRLHFTDGSPVTRARRCRSVLKRLTDHGHIGRLDRQIGGLHAGSQGFVYSLRGRGSGVLARIDGTEPRRNRGEPGERFVAHVLAITELYVRLSEATTPSDRHELLSFDPEPTCWRRYPAPHGGTVVIRPDAFLRIADAEYEDAFFVEQDMATESLVTLRAKCQGYVAYWRSGSEQARSGVFPKVIWIVPNQRRAEGVRQIVGRMAQSERALFAVATDADALDALLPIETTPPTMKGGNDS</sequence>
<reference evidence="1 2" key="1">
    <citation type="submission" date="2024-03" db="EMBL/GenBank/DDBJ databases">
        <title>Natural products discovery in diverse microorganisms through a two-stage MS feature dereplication strategy.</title>
        <authorList>
            <person name="Zhang R."/>
        </authorList>
    </citation>
    <scope>NUCLEOTIDE SEQUENCE [LARGE SCALE GENOMIC DNA]</scope>
    <source>
        <strain evidence="1 2">18930</strain>
    </source>
</reference>
<name>A0ABZ2PHH8_9NOCA</name>
<protein>
    <submittedName>
        <fullName evidence="1">Replication-relaxation family protein</fullName>
    </submittedName>
</protein>
<organism evidence="1 2">
    <name type="scientific">Rhodococcus sovatensis</name>
    <dbReference type="NCBI Taxonomy" id="1805840"/>
    <lineage>
        <taxon>Bacteria</taxon>
        <taxon>Bacillati</taxon>
        <taxon>Actinomycetota</taxon>
        <taxon>Actinomycetes</taxon>
        <taxon>Mycobacteriales</taxon>
        <taxon>Nocardiaceae</taxon>
        <taxon>Rhodococcus</taxon>
    </lineage>
</organism>
<evidence type="ECO:0000313" key="2">
    <source>
        <dbReference type="Proteomes" id="UP001432000"/>
    </source>
</evidence>
<gene>
    <name evidence="1" type="ORF">WDS16_21110</name>
</gene>
<evidence type="ECO:0000313" key="1">
    <source>
        <dbReference type="EMBL" id="WXG67700.1"/>
    </source>
</evidence>
<dbReference type="InterPro" id="IPR025855">
    <property type="entry name" value="Replic_Relax"/>
</dbReference>
<keyword evidence="2" id="KW-1185">Reference proteome</keyword>
<dbReference type="Proteomes" id="UP001432000">
    <property type="component" value="Chromosome"/>
</dbReference>
<dbReference type="RefSeq" id="WP_338887422.1">
    <property type="nucleotide sequence ID" value="NZ_CP147846.1"/>
</dbReference>
<dbReference type="Pfam" id="PF13814">
    <property type="entry name" value="Replic_Relax"/>
    <property type="match status" value="1"/>
</dbReference>